<reference evidence="1" key="1">
    <citation type="submission" date="2021-06" db="EMBL/GenBank/DDBJ databases">
        <authorList>
            <person name="Kallberg Y."/>
            <person name="Tangrot J."/>
            <person name="Rosling A."/>
        </authorList>
    </citation>
    <scope>NUCLEOTIDE SEQUENCE</scope>
    <source>
        <strain evidence="1">87-6 pot B 2015</strain>
    </source>
</reference>
<dbReference type="EMBL" id="CAJVPP010001057">
    <property type="protein sequence ID" value="CAG8531408.1"/>
    <property type="molecule type" value="Genomic_DNA"/>
</dbReference>
<feature type="non-terminal residue" evidence="1">
    <location>
        <position position="495"/>
    </location>
</feature>
<gene>
    <name evidence="1" type="ORF">FMOSSE_LOCUS5528</name>
</gene>
<sequence length="495" mass="57658">EIYGLSRDEVKGFLQRRRAELDLEDGDINIIHNQRVKGDTFLDFNAVDFERWEIPGAPAKNLKELGKKRKALEEVKKTWKVNSTLRETDWSSHYFMDPVEGKQQEQASLFKKIEERSFIMLYGTRASGKSTRFVVWVNYRLWRRLLEFIGTNLSIYKRSNEYLESCADINRAEDFLRYFSIAGWENANKNSENLLRDIRNTIESYVIQAIIDSIRNPNFNMEQVRALFSEFEGDNKLNFEQGIIEDIFEQTNGHQGLVCLCGRAIEDNLLRKLNKRLLSREIWECHKVSFLMDAIILDMNVTTDINSAEYLASEGVLVPGEEAGAFKLPSPLVRWLILQRVIPNVFPSRPREEIPFFKDSQDLDTLIALEFTVKSFDKDIISFARFRSFKTAKVLVNGKRNQYVPRESVYDAELCRILRNLLSVANFKVTGQWHLISDKKHRYSDIVIDTPFGEKIVLELFATAVTIELDEHYQRALDYARLLSANETLDSSYYM</sequence>
<evidence type="ECO:0000313" key="1">
    <source>
        <dbReference type="EMBL" id="CAG8531408.1"/>
    </source>
</evidence>
<dbReference type="Proteomes" id="UP000789375">
    <property type="component" value="Unassembled WGS sequence"/>
</dbReference>
<name>A0A9N9AKK4_FUNMO</name>
<proteinExistence type="predicted"/>
<keyword evidence="2" id="KW-1185">Reference proteome</keyword>
<accession>A0A9N9AKK4</accession>
<evidence type="ECO:0000313" key="2">
    <source>
        <dbReference type="Proteomes" id="UP000789375"/>
    </source>
</evidence>
<organism evidence="1 2">
    <name type="scientific">Funneliformis mosseae</name>
    <name type="common">Endomycorrhizal fungus</name>
    <name type="synonym">Glomus mosseae</name>
    <dbReference type="NCBI Taxonomy" id="27381"/>
    <lineage>
        <taxon>Eukaryota</taxon>
        <taxon>Fungi</taxon>
        <taxon>Fungi incertae sedis</taxon>
        <taxon>Mucoromycota</taxon>
        <taxon>Glomeromycotina</taxon>
        <taxon>Glomeromycetes</taxon>
        <taxon>Glomerales</taxon>
        <taxon>Glomeraceae</taxon>
        <taxon>Funneliformis</taxon>
    </lineage>
</organism>
<protein>
    <submittedName>
        <fullName evidence="1">9965_t:CDS:1</fullName>
    </submittedName>
</protein>
<comment type="caution">
    <text evidence="1">The sequence shown here is derived from an EMBL/GenBank/DDBJ whole genome shotgun (WGS) entry which is preliminary data.</text>
</comment>
<dbReference type="AlphaFoldDB" id="A0A9N9AKK4"/>